<dbReference type="Pfam" id="PF03478">
    <property type="entry name" value="Beta-prop_KIB1-4"/>
    <property type="match status" value="1"/>
</dbReference>
<organism evidence="4 5">
    <name type="scientific">Musa troglodytarum</name>
    <name type="common">fe'i banana</name>
    <dbReference type="NCBI Taxonomy" id="320322"/>
    <lineage>
        <taxon>Eukaryota</taxon>
        <taxon>Viridiplantae</taxon>
        <taxon>Streptophyta</taxon>
        <taxon>Embryophyta</taxon>
        <taxon>Tracheophyta</taxon>
        <taxon>Spermatophyta</taxon>
        <taxon>Magnoliopsida</taxon>
        <taxon>Liliopsida</taxon>
        <taxon>Zingiberales</taxon>
        <taxon>Musaceae</taxon>
        <taxon>Musa</taxon>
    </lineage>
</organism>
<feature type="domain" description="KIB1-4 beta-propeller" evidence="3">
    <location>
        <begin position="131"/>
        <end position="387"/>
    </location>
</feature>
<dbReference type="InterPro" id="IPR005174">
    <property type="entry name" value="KIB1-4_b-propeller"/>
</dbReference>
<evidence type="ECO:0000259" key="3">
    <source>
        <dbReference type="Pfam" id="PF03478"/>
    </source>
</evidence>
<dbReference type="OrthoDB" id="747496at2759"/>
<dbReference type="InterPro" id="IPR001810">
    <property type="entry name" value="F-box_dom"/>
</dbReference>
<feature type="domain" description="F-box" evidence="2">
    <location>
        <begin position="75"/>
        <end position="109"/>
    </location>
</feature>
<name>A0A9E7HE98_9LILI</name>
<evidence type="ECO:0000259" key="2">
    <source>
        <dbReference type="Pfam" id="PF00646"/>
    </source>
</evidence>
<reference evidence="4" key="1">
    <citation type="submission" date="2022-05" db="EMBL/GenBank/DDBJ databases">
        <title>The Musa troglodytarum L. genome provides insights into the mechanism of non-climacteric behaviour and enrichment of carotenoids.</title>
        <authorList>
            <person name="Wang J."/>
        </authorList>
    </citation>
    <scope>NUCLEOTIDE SEQUENCE</scope>
    <source>
        <tissue evidence="4">Leaf</tissue>
    </source>
</reference>
<dbReference type="EMBL" id="CP097510">
    <property type="protein sequence ID" value="URE31606.1"/>
    <property type="molecule type" value="Genomic_DNA"/>
</dbReference>
<dbReference type="PANTHER" id="PTHR44259">
    <property type="entry name" value="OS07G0183000 PROTEIN-RELATED"/>
    <property type="match status" value="1"/>
</dbReference>
<accession>A0A9E7HE98</accession>
<evidence type="ECO:0008006" key="6">
    <source>
        <dbReference type="Google" id="ProtNLM"/>
    </source>
</evidence>
<evidence type="ECO:0000313" key="5">
    <source>
        <dbReference type="Proteomes" id="UP001055439"/>
    </source>
</evidence>
<dbReference type="PANTHER" id="PTHR44259:SF114">
    <property type="entry name" value="OS06G0707300 PROTEIN"/>
    <property type="match status" value="1"/>
</dbReference>
<evidence type="ECO:0000313" key="4">
    <source>
        <dbReference type="EMBL" id="URE31606.1"/>
    </source>
</evidence>
<dbReference type="InterPro" id="IPR050942">
    <property type="entry name" value="F-box_BR-signaling"/>
</dbReference>
<feature type="region of interest" description="Disordered" evidence="1">
    <location>
        <begin position="1"/>
        <end position="24"/>
    </location>
</feature>
<dbReference type="Pfam" id="PF00646">
    <property type="entry name" value="F-box"/>
    <property type="match status" value="1"/>
</dbReference>
<gene>
    <name evidence="4" type="ORF">MUK42_03414</name>
</gene>
<sequence length="444" mass="50285">MRFARRWRQKGASGPHDGKPWGEAVSHNQNIKLEHLKRRTTLKVMTTSTMERKFENTPGNSDAHPKMLSSSVSRDLPADIVELILNRLSWPKALSLGRVSRTWRSAAQNYNPMGAQSPCLLHLSPGTVRLFSTVEQRCSLIRRPKLDGECCGAYKSWLVLRYPSSNNMSIVNVLTGASIELPPLQIEGDVFVTISATPTTRCLLLAEVRNKKESCFLSCRTGDDEWTTLDNLSDSFLVQFSALSDGKLYFAEDSFLFVVDSILRADSEPSLVDSWRFMDEGELSMYLIKRNSEILVVFAAREDKNGAINDFSVFQLEQDTSLVNMKNRIYQRLLPQVSFVKVESLRDHAIFLGNIQSLCFPVENTGCRENCIYFTQPGDETAWRVFDMGNKRISDGPHLGFKASFRSLVWIEPGVMLYGIRTVEYPEQPGIRMSLSFQKLLVQV</sequence>
<dbReference type="AlphaFoldDB" id="A0A9E7HE98"/>
<evidence type="ECO:0000256" key="1">
    <source>
        <dbReference type="SAM" id="MobiDB-lite"/>
    </source>
</evidence>
<protein>
    <recommendedName>
        <fullName evidence="6">F-box domain-containing protein</fullName>
    </recommendedName>
</protein>
<dbReference type="Proteomes" id="UP001055439">
    <property type="component" value="Chromosome 8"/>
</dbReference>
<dbReference type="InterPro" id="IPR036047">
    <property type="entry name" value="F-box-like_dom_sf"/>
</dbReference>
<keyword evidence="5" id="KW-1185">Reference proteome</keyword>
<dbReference type="CDD" id="cd09917">
    <property type="entry name" value="F-box_SF"/>
    <property type="match status" value="1"/>
</dbReference>
<dbReference type="SUPFAM" id="SSF81383">
    <property type="entry name" value="F-box domain"/>
    <property type="match status" value="1"/>
</dbReference>
<proteinExistence type="predicted"/>